<evidence type="ECO:0000313" key="2">
    <source>
        <dbReference type="Proteomes" id="UP001178322"/>
    </source>
</evidence>
<evidence type="ECO:0008006" key="3">
    <source>
        <dbReference type="Google" id="ProtNLM"/>
    </source>
</evidence>
<sequence length="81" mass="9431">MEQNLYQRNYLLIKDKNTQGTFLFKSFSEKGITYTDEFKAIAIAEYEKGKCSHKLFEDVGCHIDQVGIHRAKSALTRWRAV</sequence>
<gene>
    <name evidence="1" type="ORF">QNH24_13800</name>
</gene>
<protein>
    <recommendedName>
        <fullName evidence="3">Transposase</fullName>
    </recommendedName>
</protein>
<reference evidence="1" key="1">
    <citation type="submission" date="2023-05" db="EMBL/GenBank/DDBJ databases">
        <title>Comparative genomics of Bacillaceae isolates and their secondary metabolite potential.</title>
        <authorList>
            <person name="Song L."/>
            <person name="Nielsen L.J."/>
            <person name="Mohite O."/>
            <person name="Xu X."/>
            <person name="Weber T."/>
            <person name="Kovacs A.T."/>
        </authorList>
    </citation>
    <scope>NUCLEOTIDE SEQUENCE</scope>
    <source>
        <strain evidence="1">LY1</strain>
    </source>
</reference>
<dbReference type="EMBL" id="CP126101">
    <property type="protein sequence ID" value="WHY49419.1"/>
    <property type="molecule type" value="Genomic_DNA"/>
</dbReference>
<name>A0AAX3WP07_9BACI</name>
<organism evidence="1 2">
    <name type="scientific">Lysinibacillus pakistanensis</name>
    <dbReference type="NCBI Taxonomy" id="759811"/>
    <lineage>
        <taxon>Bacteria</taxon>
        <taxon>Bacillati</taxon>
        <taxon>Bacillota</taxon>
        <taxon>Bacilli</taxon>
        <taxon>Bacillales</taxon>
        <taxon>Bacillaceae</taxon>
        <taxon>Lysinibacillus</taxon>
    </lineage>
</organism>
<proteinExistence type="predicted"/>
<dbReference type="Proteomes" id="UP001178322">
    <property type="component" value="Chromosome"/>
</dbReference>
<dbReference type="RefSeq" id="WP_283868163.1">
    <property type="nucleotide sequence ID" value="NZ_CP126101.1"/>
</dbReference>
<evidence type="ECO:0000313" key="1">
    <source>
        <dbReference type="EMBL" id="WHY49419.1"/>
    </source>
</evidence>
<dbReference type="AlphaFoldDB" id="A0AAX3WP07"/>
<accession>A0AAX3WP07</accession>